<evidence type="ECO:0000256" key="8">
    <source>
        <dbReference type="ARBA" id="ARBA00041137"/>
    </source>
</evidence>
<keyword evidence="3" id="KW-0274">FAD</keyword>
<accession>A0A9P8AA93</accession>
<evidence type="ECO:0000256" key="2">
    <source>
        <dbReference type="ARBA" id="ARBA00022630"/>
    </source>
</evidence>
<dbReference type="PANTHER" id="PTHR43104:SF4">
    <property type="entry name" value="L-2-HYDROXYGLUTARATE DEHYDROGENASE, MITOCHONDRIAL"/>
    <property type="match status" value="1"/>
</dbReference>
<feature type="domain" description="FAD dependent oxidoreductase" evidence="9">
    <location>
        <begin position="72"/>
        <end position="477"/>
    </location>
</feature>
<dbReference type="Gene3D" id="3.50.50.60">
    <property type="entry name" value="FAD/NAD(P)-binding domain"/>
    <property type="match status" value="1"/>
</dbReference>
<evidence type="ECO:0000313" key="11">
    <source>
        <dbReference type="Proteomes" id="UP000717515"/>
    </source>
</evidence>
<evidence type="ECO:0000256" key="4">
    <source>
        <dbReference type="ARBA" id="ARBA00023002"/>
    </source>
</evidence>
<dbReference type="AlphaFoldDB" id="A0A9P8AA93"/>
<comment type="catalytic activity">
    <reaction evidence="5">
        <text>(S)-2-hydroxyglutarate + A = 2-oxoglutarate + AH2</text>
        <dbReference type="Rhea" id="RHEA:21252"/>
        <dbReference type="ChEBI" id="CHEBI:13193"/>
        <dbReference type="ChEBI" id="CHEBI:16782"/>
        <dbReference type="ChEBI" id="CHEBI:16810"/>
        <dbReference type="ChEBI" id="CHEBI:17499"/>
        <dbReference type="EC" id="1.1.99.2"/>
    </reaction>
</comment>
<evidence type="ECO:0000259" key="9">
    <source>
        <dbReference type="Pfam" id="PF01266"/>
    </source>
</evidence>
<dbReference type="GO" id="GO:0047545">
    <property type="term" value="F:(S)-2-hydroxyglutarate dehydrogenase activity"/>
    <property type="evidence" value="ECO:0007669"/>
    <property type="project" value="UniProtKB-EC"/>
</dbReference>
<dbReference type="Pfam" id="PF01266">
    <property type="entry name" value="DAO"/>
    <property type="match status" value="1"/>
</dbReference>
<dbReference type="EC" id="1.1.99.2" evidence="7"/>
<dbReference type="InterPro" id="IPR036188">
    <property type="entry name" value="FAD/NAD-bd_sf"/>
</dbReference>
<keyword evidence="2" id="KW-0285">Flavoprotein</keyword>
<keyword evidence="4" id="KW-0560">Oxidoreductase</keyword>
<dbReference type="InterPro" id="IPR006076">
    <property type="entry name" value="FAD-dep_OxRdtase"/>
</dbReference>
<evidence type="ECO:0000256" key="5">
    <source>
        <dbReference type="ARBA" id="ARBA00036066"/>
    </source>
</evidence>
<evidence type="ECO:0000256" key="3">
    <source>
        <dbReference type="ARBA" id="ARBA00022827"/>
    </source>
</evidence>
<comment type="similarity">
    <text evidence="6">Belongs to the L2HGDH family.</text>
</comment>
<gene>
    <name evidence="10" type="ORF">KVV02_002068</name>
</gene>
<comment type="caution">
    <text evidence="10">The sequence shown here is derived from an EMBL/GenBank/DDBJ whole genome shotgun (WGS) entry which is preliminary data.</text>
</comment>
<dbReference type="PANTHER" id="PTHR43104">
    <property type="entry name" value="L-2-HYDROXYGLUTARATE DEHYDROGENASE, MITOCHONDRIAL"/>
    <property type="match status" value="1"/>
</dbReference>
<organism evidence="10 11">
    <name type="scientific">Mortierella alpina</name>
    <name type="common">Oleaginous fungus</name>
    <name type="synonym">Mortierella renispora</name>
    <dbReference type="NCBI Taxonomy" id="64518"/>
    <lineage>
        <taxon>Eukaryota</taxon>
        <taxon>Fungi</taxon>
        <taxon>Fungi incertae sedis</taxon>
        <taxon>Mucoromycota</taxon>
        <taxon>Mortierellomycotina</taxon>
        <taxon>Mortierellomycetes</taxon>
        <taxon>Mortierellales</taxon>
        <taxon>Mortierellaceae</taxon>
        <taxon>Mortierella</taxon>
    </lineage>
</organism>
<name>A0A9P8AA93_MORAP</name>
<evidence type="ECO:0000256" key="1">
    <source>
        <dbReference type="ARBA" id="ARBA00001974"/>
    </source>
</evidence>
<dbReference type="Proteomes" id="UP000717515">
    <property type="component" value="Unassembled WGS sequence"/>
</dbReference>
<dbReference type="SUPFAM" id="SSF51905">
    <property type="entry name" value="FAD/NAD(P)-binding domain"/>
    <property type="match status" value="1"/>
</dbReference>
<proteinExistence type="inferred from homology"/>
<comment type="cofactor">
    <cofactor evidence="1">
        <name>FAD</name>
        <dbReference type="ChEBI" id="CHEBI:57692"/>
    </cofactor>
</comment>
<dbReference type="Gene3D" id="3.30.9.10">
    <property type="entry name" value="D-Amino Acid Oxidase, subunit A, domain 2"/>
    <property type="match status" value="1"/>
</dbReference>
<sequence>MKSPFEFSRFTRTIGSSAHRLRPVVTAHGVSSGMKAFLSPLDPVKTRRIHTSDSSLSRVSGHTPETIEYEVDHLVIGAGVVGLAVAERLAARGSGSTLLVDKNPGTGQETSSRNSEVIHAGLYYPTDSLKTRLCIRGSEMMYDLCEKYNIGHHQTTKWVVGQNDEELTYLESLSKKAQGLLVPTKRMPGPPTFMLTRKQMLAQEPHVQGKAALVSPRTGIVDVHGLMQLLETRIQHHGGDLALQCEVTGLERLGPGGSKTADLKDASDHSTSGGAFRVTMNTPSGPVTVKAATVVNSAGLHADKIDNMLHTRSGAVKEFDRDVDDDASTLKPYKLHYCKGHYYGYSGPALVSRLIYPVPYKNLAGLGTHVTLDLAGRMRFGPDIEYIDRLDDYSMDPATVGSPLAMETVTKVIQTYLPAIKPSSLYADYAGIRPKLAGPGEPFRDFFIQQCSGYVSLGGIESPGLTSSLAIAEYVEDLLY</sequence>
<evidence type="ECO:0000256" key="7">
    <source>
        <dbReference type="ARBA" id="ARBA00038878"/>
    </source>
</evidence>
<protein>
    <recommendedName>
        <fullName evidence="8">L-2-hydroxyglutarate dehydrogenase, mitochondrial</fullName>
        <ecNumber evidence="7">1.1.99.2</ecNumber>
    </recommendedName>
</protein>
<evidence type="ECO:0000313" key="10">
    <source>
        <dbReference type="EMBL" id="KAG9325214.1"/>
    </source>
</evidence>
<evidence type="ECO:0000256" key="6">
    <source>
        <dbReference type="ARBA" id="ARBA00037941"/>
    </source>
</evidence>
<reference evidence="10" key="1">
    <citation type="submission" date="2021-07" db="EMBL/GenBank/DDBJ databases">
        <title>Draft genome of Mortierella alpina, strain LL118, isolated from an aspen leaf litter sample.</title>
        <authorList>
            <person name="Yang S."/>
            <person name="Vinatzer B.A."/>
        </authorList>
    </citation>
    <scope>NUCLEOTIDE SEQUENCE</scope>
    <source>
        <strain evidence="10">LL118</strain>
    </source>
</reference>
<dbReference type="EMBL" id="JAIFTL010000046">
    <property type="protein sequence ID" value="KAG9325214.1"/>
    <property type="molecule type" value="Genomic_DNA"/>
</dbReference>